<evidence type="ECO:0000313" key="1">
    <source>
        <dbReference type="EMBL" id="EER32590.1"/>
    </source>
</evidence>
<dbReference type="RefSeq" id="XP_002549964.1">
    <property type="nucleotide sequence ID" value="XM_002549918.1"/>
</dbReference>
<organism evidence="1 2">
    <name type="scientific">Candida tropicalis (strain ATCC MYA-3404 / T1)</name>
    <name type="common">Yeast</name>
    <dbReference type="NCBI Taxonomy" id="294747"/>
    <lineage>
        <taxon>Eukaryota</taxon>
        <taxon>Fungi</taxon>
        <taxon>Dikarya</taxon>
        <taxon>Ascomycota</taxon>
        <taxon>Saccharomycotina</taxon>
        <taxon>Pichiomycetes</taxon>
        <taxon>Debaryomycetaceae</taxon>
        <taxon>Candida/Lodderomyces clade</taxon>
        <taxon>Candida</taxon>
    </lineage>
</organism>
<dbReference type="VEuPathDB" id="FungiDB:CTRG_04261"/>
<protein>
    <submittedName>
        <fullName evidence="1">Uncharacterized protein</fullName>
    </submittedName>
</protein>
<dbReference type="AlphaFoldDB" id="C5MDG0"/>
<reference evidence="1 2" key="1">
    <citation type="journal article" date="2009" name="Nature">
        <title>Evolution of pathogenicity and sexual reproduction in eight Candida genomes.</title>
        <authorList>
            <person name="Butler G."/>
            <person name="Rasmussen M.D."/>
            <person name="Lin M.F."/>
            <person name="Santos M.A."/>
            <person name="Sakthikumar S."/>
            <person name="Munro C.A."/>
            <person name="Rheinbay E."/>
            <person name="Grabherr M."/>
            <person name="Forche A."/>
            <person name="Reedy J.L."/>
            <person name="Agrafioti I."/>
            <person name="Arnaud M.B."/>
            <person name="Bates S."/>
            <person name="Brown A.J."/>
            <person name="Brunke S."/>
            <person name="Costanzo M.C."/>
            <person name="Fitzpatrick D.A."/>
            <person name="de Groot P.W."/>
            <person name="Harris D."/>
            <person name="Hoyer L.L."/>
            <person name="Hube B."/>
            <person name="Klis F.M."/>
            <person name="Kodira C."/>
            <person name="Lennard N."/>
            <person name="Logue M.E."/>
            <person name="Martin R."/>
            <person name="Neiman A.M."/>
            <person name="Nikolaou E."/>
            <person name="Quail M.A."/>
            <person name="Quinn J."/>
            <person name="Santos M.C."/>
            <person name="Schmitzberger F.F."/>
            <person name="Sherlock G."/>
            <person name="Shah P."/>
            <person name="Silverstein K.A."/>
            <person name="Skrzypek M.S."/>
            <person name="Soll D."/>
            <person name="Staggs R."/>
            <person name="Stansfield I."/>
            <person name="Stumpf M.P."/>
            <person name="Sudbery P.E."/>
            <person name="Srikantha T."/>
            <person name="Zeng Q."/>
            <person name="Berman J."/>
            <person name="Berriman M."/>
            <person name="Heitman J."/>
            <person name="Gow N.A."/>
            <person name="Lorenz M.C."/>
            <person name="Birren B.W."/>
            <person name="Kellis M."/>
            <person name="Cuomo C.A."/>
        </authorList>
    </citation>
    <scope>NUCLEOTIDE SEQUENCE [LARGE SCALE GENOMIC DNA]</scope>
    <source>
        <strain evidence="2">ATCC MYA-3404 / T1</strain>
    </source>
</reference>
<evidence type="ECO:0000313" key="2">
    <source>
        <dbReference type="Proteomes" id="UP000002037"/>
    </source>
</evidence>
<accession>C5MDG0</accession>
<name>C5MDG0_CANTT</name>
<proteinExistence type="predicted"/>
<sequence>MLVGEDIMVIFSGSVVSFFGVVFSEDVLVVGLAEEDFVEAGSIFFGDCESFVGSSRTDFKVVVETEFGIEEEIISEFLLLSLLPPDELENFLDNLLNSLDGDSNILSEVEYPPCFSSDFLEGG</sequence>
<dbReference type="HOGENOM" id="CLU_2014967_0_0_1"/>
<dbReference type="KEGG" id="ctp:CTRG_04261"/>
<dbReference type="EMBL" id="GG692399">
    <property type="protein sequence ID" value="EER32590.1"/>
    <property type="molecule type" value="Genomic_DNA"/>
</dbReference>
<gene>
    <name evidence="1" type="ORF">CTRG_04261</name>
</gene>
<dbReference type="Proteomes" id="UP000002037">
    <property type="component" value="Unassembled WGS sequence"/>
</dbReference>
<dbReference type="GeneID" id="8298810"/>
<keyword evidence="2" id="KW-1185">Reference proteome</keyword>